<dbReference type="InterPro" id="IPR051091">
    <property type="entry name" value="O-Glucosyltr/Glycosyltrsf_90"/>
</dbReference>
<sequence>MSGIKDELPALPDSPAYGSTSSYTAGASARPDHSAVPVHASTTPVLSPSERLASPQGTPRPERVSPSGYGGYGGQGFEAQDGEGDDLLNAHGPGVREFKGKKIVSPVNTLLKILAGMFGVLCLVVILARWSFIPEHHAVKVARLMPQSVSSFMQVYEGPSSPHPILPLLKTAAAKWDKKLAAQSTTFDRATRTYKARYGLAPPAGYDKWFAFATQGRNHSLVDEYDQLMQDLAPFRELSPQELRRRTAELAQVPGISIVSIRNGQAQVHSKSGKWLPAQAFQEMIASFVHDLPDMDIAINEKPEGRVLPRQQRRVYMTDYGLEGEELVANSSDPMLRPSLKGFTAEWKRDGNVWEAYRRSCPTDSAARRLVESVRAAETHGSLVVQGRTSNKPDADATRRVESQTVLPVTREMTFSHDLDADFHVCDYPSLHTLHSAFYSDQRSIEHLYPVFSPSKPSGYADILIPSHHYWKPTSEFSYELEFRRGRTKIPTDMDWELKKDAAYWRGKVTRGADTPPGHGSSFQKQRLVKMSNQEASPATRVLVAFDSKTAQLSALPVPIHVANKATTDIAMACDPQLGECSYLRSLGYRVEPPAPMSDAWKHKIVLDIDEIGFSPRFPALMESKSAVVKASIQREFWRGWAQPWCVCLCDSLRETVPRLSSLTLPSPVDVPPRRKHFIPLSSSYSELYNLVTFFEGYPSSIVGARGKNRTSSLKPTVLSRPNPMPELPLNADGSAFDTDKALKDIADAGTQWRQTHLRREDMEVS</sequence>
<evidence type="ECO:0000313" key="5">
    <source>
        <dbReference type="Proteomes" id="UP000311382"/>
    </source>
</evidence>
<protein>
    <submittedName>
        <fullName evidence="4">Capsular associated protein</fullName>
    </submittedName>
</protein>
<dbReference type="OrthoDB" id="202415at2759"/>
<proteinExistence type="predicted"/>
<feature type="compositionally biased region" description="Low complexity" evidence="1">
    <location>
        <begin position="16"/>
        <end position="29"/>
    </location>
</feature>
<feature type="transmembrane region" description="Helical" evidence="2">
    <location>
        <begin position="109"/>
        <end position="132"/>
    </location>
</feature>
<reference evidence="4 5" key="1">
    <citation type="submission" date="2019-03" db="EMBL/GenBank/DDBJ databases">
        <title>Rhodosporidium diobovatum UCD-FST 08-225 genome sequencing, assembly, and annotation.</title>
        <authorList>
            <person name="Fakankun I.U."/>
            <person name="Fristensky B."/>
            <person name="Levin D.B."/>
        </authorList>
    </citation>
    <scope>NUCLEOTIDE SEQUENCE [LARGE SCALE GENOMIC DNA]</scope>
    <source>
        <strain evidence="4 5">UCD-FST 08-225</strain>
    </source>
</reference>
<organism evidence="4 5">
    <name type="scientific">Rhodotorula diobovata</name>
    <dbReference type="NCBI Taxonomy" id="5288"/>
    <lineage>
        <taxon>Eukaryota</taxon>
        <taxon>Fungi</taxon>
        <taxon>Dikarya</taxon>
        <taxon>Basidiomycota</taxon>
        <taxon>Pucciniomycotina</taxon>
        <taxon>Microbotryomycetes</taxon>
        <taxon>Sporidiobolales</taxon>
        <taxon>Sporidiobolaceae</taxon>
        <taxon>Rhodotorula</taxon>
    </lineage>
</organism>
<dbReference type="InterPro" id="IPR006598">
    <property type="entry name" value="CAP10"/>
</dbReference>
<gene>
    <name evidence="4" type="ORF">DMC30DRAFT_3755</name>
</gene>
<keyword evidence="2" id="KW-0472">Membrane</keyword>
<dbReference type="AlphaFoldDB" id="A0A5C5G8K5"/>
<dbReference type="STRING" id="5288.A0A5C5G8K5"/>
<dbReference type="SMART" id="SM00672">
    <property type="entry name" value="CAP10"/>
    <property type="match status" value="1"/>
</dbReference>
<dbReference type="EMBL" id="SOZI01000001">
    <property type="protein sequence ID" value="TNY24722.1"/>
    <property type="molecule type" value="Genomic_DNA"/>
</dbReference>
<accession>A0A5C5G8K5</accession>
<keyword evidence="2" id="KW-1133">Transmembrane helix</keyword>
<dbReference type="Proteomes" id="UP000311382">
    <property type="component" value="Unassembled WGS sequence"/>
</dbReference>
<keyword evidence="2" id="KW-0812">Transmembrane</keyword>
<evidence type="ECO:0000256" key="1">
    <source>
        <dbReference type="SAM" id="MobiDB-lite"/>
    </source>
</evidence>
<name>A0A5C5G8K5_9BASI</name>
<keyword evidence="5" id="KW-1185">Reference proteome</keyword>
<feature type="domain" description="Glycosyl transferase CAP10" evidence="3">
    <location>
        <begin position="415"/>
        <end position="753"/>
    </location>
</feature>
<feature type="region of interest" description="Disordered" evidence="1">
    <location>
        <begin position="1"/>
        <end position="91"/>
    </location>
</feature>
<dbReference type="PANTHER" id="PTHR12203">
    <property type="entry name" value="KDEL LYS-ASP-GLU-LEU CONTAINING - RELATED"/>
    <property type="match status" value="1"/>
</dbReference>
<evidence type="ECO:0000313" key="4">
    <source>
        <dbReference type="EMBL" id="TNY24722.1"/>
    </source>
</evidence>
<comment type="caution">
    <text evidence="4">The sequence shown here is derived from an EMBL/GenBank/DDBJ whole genome shotgun (WGS) entry which is preliminary data.</text>
</comment>
<evidence type="ECO:0000259" key="3">
    <source>
        <dbReference type="SMART" id="SM00672"/>
    </source>
</evidence>
<dbReference type="Pfam" id="PF05686">
    <property type="entry name" value="Glyco_transf_90"/>
    <property type="match status" value="1"/>
</dbReference>
<dbReference type="PANTHER" id="PTHR12203:SF118">
    <property type="entry name" value="BETA-1,2-XYLOSYLTRANSFERASE 1"/>
    <property type="match status" value="1"/>
</dbReference>
<feature type="region of interest" description="Disordered" evidence="1">
    <location>
        <begin position="712"/>
        <end position="734"/>
    </location>
</feature>
<evidence type="ECO:0000256" key="2">
    <source>
        <dbReference type="SAM" id="Phobius"/>
    </source>
</evidence>